<gene>
    <name evidence="14" type="ORF">MNBD_ALPHA07-1708</name>
</gene>
<evidence type="ECO:0000256" key="5">
    <source>
        <dbReference type="ARBA" id="ARBA00022547"/>
    </source>
</evidence>
<dbReference type="GO" id="GO:0045259">
    <property type="term" value="C:proton-transporting ATP synthase complex"/>
    <property type="evidence" value="ECO:0007669"/>
    <property type="project" value="UniProtKB-KW"/>
</dbReference>
<dbReference type="GO" id="GO:0012505">
    <property type="term" value="C:endomembrane system"/>
    <property type="evidence" value="ECO:0007669"/>
    <property type="project" value="UniProtKB-SubCell"/>
</dbReference>
<evidence type="ECO:0000256" key="10">
    <source>
        <dbReference type="ARBA" id="ARBA00023136"/>
    </source>
</evidence>
<comment type="similarity">
    <text evidence="3">Belongs to the ATPase B chain family.</text>
</comment>
<dbReference type="CDD" id="cd06503">
    <property type="entry name" value="ATP-synt_Fo_b"/>
    <property type="match status" value="1"/>
</dbReference>
<dbReference type="GO" id="GO:0015986">
    <property type="term" value="P:proton motive force-driven ATP synthesis"/>
    <property type="evidence" value="ECO:0007669"/>
    <property type="project" value="InterPro"/>
</dbReference>
<dbReference type="InterPro" id="IPR050059">
    <property type="entry name" value="ATP_synthase_B_chain"/>
</dbReference>
<keyword evidence="5" id="KW-0138">CF(0)</keyword>
<keyword evidence="8 13" id="KW-1133">Transmembrane helix</keyword>
<evidence type="ECO:0000256" key="8">
    <source>
        <dbReference type="ARBA" id="ARBA00022989"/>
    </source>
</evidence>
<keyword evidence="7" id="KW-0375">Hydrogen ion transport</keyword>
<accession>A0A3B0RL62</accession>
<keyword evidence="6 13" id="KW-0812">Transmembrane</keyword>
<evidence type="ECO:0000256" key="4">
    <source>
        <dbReference type="ARBA" id="ARBA00022448"/>
    </source>
</evidence>
<dbReference type="GO" id="GO:0016787">
    <property type="term" value="F:hydrolase activity"/>
    <property type="evidence" value="ECO:0007669"/>
    <property type="project" value="UniProtKB-KW"/>
</dbReference>
<keyword evidence="12" id="KW-0175">Coiled coil</keyword>
<evidence type="ECO:0000256" key="6">
    <source>
        <dbReference type="ARBA" id="ARBA00022692"/>
    </source>
</evidence>
<evidence type="ECO:0000256" key="12">
    <source>
        <dbReference type="SAM" id="Coils"/>
    </source>
</evidence>
<keyword evidence="10 13" id="KW-0472">Membrane</keyword>
<proteinExistence type="inferred from homology"/>
<dbReference type="EC" id="3.6.3.14" evidence="14"/>
<keyword evidence="4" id="KW-0813">Transport</keyword>
<dbReference type="GO" id="GO:0046961">
    <property type="term" value="F:proton-transporting ATPase activity, rotational mechanism"/>
    <property type="evidence" value="ECO:0007669"/>
    <property type="project" value="TreeGrafter"/>
</dbReference>
<evidence type="ECO:0000256" key="2">
    <source>
        <dbReference type="ARBA" id="ARBA00004308"/>
    </source>
</evidence>
<dbReference type="HAMAP" id="MF_01398">
    <property type="entry name" value="ATP_synth_b_bprime"/>
    <property type="match status" value="1"/>
</dbReference>
<feature type="transmembrane region" description="Helical" evidence="13">
    <location>
        <begin position="28"/>
        <end position="47"/>
    </location>
</feature>
<sequence length="185" mass="19532">MRPIAAFIALSMASPALAAPGAFVSLGNTNFVVLIAFLLFVGALFYLKVPSTLGGLLDKRAEGIQSDLDEARALREEAQTLLASYERKQKEVQEQADRIVTQAKSEAQAAAEEAKAELKASIKRRLQAAEDQIASAEASAVKEVRDQAISIAIGAANDVIAKQMSAAAGGKLIDEAIAEVDAKLH</sequence>
<evidence type="ECO:0000256" key="7">
    <source>
        <dbReference type="ARBA" id="ARBA00022781"/>
    </source>
</evidence>
<name>A0A3B0RL62_9ZZZZ</name>
<evidence type="ECO:0000256" key="3">
    <source>
        <dbReference type="ARBA" id="ARBA00005513"/>
    </source>
</evidence>
<dbReference type="NCBIfam" id="NF009989">
    <property type="entry name" value="PRK13455.1"/>
    <property type="match status" value="1"/>
</dbReference>
<dbReference type="AlphaFoldDB" id="A0A3B0RL62"/>
<comment type="subcellular location">
    <subcellularLocation>
        <location evidence="2">Endomembrane system</location>
    </subcellularLocation>
    <subcellularLocation>
        <location evidence="1">Membrane</location>
        <topology evidence="1">Single-pass membrane protein</topology>
    </subcellularLocation>
</comment>
<dbReference type="EMBL" id="UOEG01000110">
    <property type="protein sequence ID" value="VAV93920.1"/>
    <property type="molecule type" value="Genomic_DNA"/>
</dbReference>
<evidence type="ECO:0000256" key="11">
    <source>
        <dbReference type="ARBA" id="ARBA00025198"/>
    </source>
</evidence>
<keyword evidence="9" id="KW-0406">Ion transport</keyword>
<dbReference type="InterPro" id="IPR002146">
    <property type="entry name" value="ATP_synth_b/b'su_bac/chlpt"/>
</dbReference>
<reference evidence="14" key="1">
    <citation type="submission" date="2018-06" db="EMBL/GenBank/DDBJ databases">
        <authorList>
            <person name="Zhirakovskaya E."/>
        </authorList>
    </citation>
    <scope>NUCLEOTIDE SEQUENCE</scope>
</reference>
<dbReference type="PANTHER" id="PTHR33445">
    <property type="entry name" value="ATP SYNTHASE SUBUNIT B', CHLOROPLASTIC"/>
    <property type="match status" value="1"/>
</dbReference>
<evidence type="ECO:0000256" key="13">
    <source>
        <dbReference type="SAM" id="Phobius"/>
    </source>
</evidence>
<evidence type="ECO:0000313" key="14">
    <source>
        <dbReference type="EMBL" id="VAV93920.1"/>
    </source>
</evidence>
<organism evidence="14">
    <name type="scientific">hydrothermal vent metagenome</name>
    <dbReference type="NCBI Taxonomy" id="652676"/>
    <lineage>
        <taxon>unclassified sequences</taxon>
        <taxon>metagenomes</taxon>
        <taxon>ecological metagenomes</taxon>
    </lineage>
</organism>
<comment type="function">
    <text evidence="11">F(1)F(0) ATP synthase produces ATP from ADP in the presence of a proton or sodium gradient. F-type ATPases consist of two structural domains, F(1) containing the extramembraneous catalytic core and F(0) containing the membrane proton channel, linked together by a central stalk and a peripheral stalk. During catalysis, ATP synthesis in the catalytic domain of F(1) is coupled via a rotary mechanism of the central stalk subunits to proton translocation.</text>
</comment>
<evidence type="ECO:0000256" key="1">
    <source>
        <dbReference type="ARBA" id="ARBA00004167"/>
    </source>
</evidence>
<protein>
    <submittedName>
        <fullName evidence="14">ATP synthase F0 sector subunit b</fullName>
        <ecNumber evidence="14">3.6.3.14</ecNumber>
    </submittedName>
</protein>
<evidence type="ECO:0000256" key="9">
    <source>
        <dbReference type="ARBA" id="ARBA00023065"/>
    </source>
</evidence>
<dbReference type="Pfam" id="PF00430">
    <property type="entry name" value="ATP-synt_B"/>
    <property type="match status" value="1"/>
</dbReference>
<keyword evidence="14" id="KW-0378">Hydrolase</keyword>
<dbReference type="PANTHER" id="PTHR33445:SF1">
    <property type="entry name" value="ATP SYNTHASE SUBUNIT B"/>
    <property type="match status" value="1"/>
</dbReference>
<feature type="coiled-coil region" evidence="12">
    <location>
        <begin position="61"/>
        <end position="146"/>
    </location>
</feature>